<gene>
    <name evidence="5" type="ORF">BHF68_10200</name>
</gene>
<dbReference type="STRING" id="766136.BHF68_10200"/>
<dbReference type="GO" id="GO:0020037">
    <property type="term" value="F:heme binding"/>
    <property type="evidence" value="ECO:0007669"/>
    <property type="project" value="InterPro"/>
</dbReference>
<dbReference type="AlphaFoldDB" id="A0A1E5FZU2"/>
<proteinExistence type="predicted"/>
<evidence type="ECO:0000256" key="1">
    <source>
        <dbReference type="ARBA" id="ARBA00004370"/>
    </source>
</evidence>
<keyword evidence="6" id="KW-1185">Reference proteome</keyword>
<comment type="caution">
    <text evidence="5">The sequence shown here is derived from an EMBL/GenBank/DDBJ whole genome shotgun (WGS) entry which is preliminary data.</text>
</comment>
<dbReference type="Pfam" id="PF03100">
    <property type="entry name" value="CcmE"/>
    <property type="match status" value="1"/>
</dbReference>
<dbReference type="InterPro" id="IPR036127">
    <property type="entry name" value="CcmE-like_sf"/>
</dbReference>
<dbReference type="OrthoDB" id="9794828at2"/>
<dbReference type="SUPFAM" id="SSF82093">
    <property type="entry name" value="Heme chaperone CcmE"/>
    <property type="match status" value="1"/>
</dbReference>
<sequence>MNKKVMIGSLIIIGAVLALLIFATPGATGVEVTVGDIIAEPERFEDRFIKVSGSLVRGSVNWNPQETTLRFQVEHEGAVMDVRHRGIRPDNFDDDVIVILDGKYLVDEQVFVADRLSTRCPSKYEEEGGTHPDDYERSY</sequence>
<keyword evidence="2" id="KW-0349">Heme</keyword>
<dbReference type="GO" id="GO:0017003">
    <property type="term" value="P:protein-heme linkage"/>
    <property type="evidence" value="ECO:0007669"/>
    <property type="project" value="InterPro"/>
</dbReference>
<comment type="subcellular location">
    <subcellularLocation>
        <location evidence="1">Membrane</location>
    </subcellularLocation>
</comment>
<dbReference type="InterPro" id="IPR012340">
    <property type="entry name" value="NA-bd_OB-fold"/>
</dbReference>
<dbReference type="GO" id="GO:0005886">
    <property type="term" value="C:plasma membrane"/>
    <property type="evidence" value="ECO:0007669"/>
    <property type="project" value="InterPro"/>
</dbReference>
<evidence type="ECO:0000256" key="3">
    <source>
        <dbReference type="ARBA" id="ARBA00022748"/>
    </source>
</evidence>
<evidence type="ECO:0000256" key="4">
    <source>
        <dbReference type="ARBA" id="ARBA00023136"/>
    </source>
</evidence>
<evidence type="ECO:0000313" key="6">
    <source>
        <dbReference type="Proteomes" id="UP000094296"/>
    </source>
</evidence>
<dbReference type="RefSeq" id="WP_069644017.1">
    <property type="nucleotide sequence ID" value="NZ_MIJE01000033.1"/>
</dbReference>
<evidence type="ECO:0000256" key="2">
    <source>
        <dbReference type="ARBA" id="ARBA00022617"/>
    </source>
</evidence>
<name>A0A1E5FZU2_9FIRM</name>
<accession>A0A1E5FZU2</accession>
<keyword evidence="4" id="KW-0472">Membrane</keyword>
<protein>
    <recommendedName>
        <fullName evidence="7">Cytochrome c maturation protein CcmE</fullName>
    </recommendedName>
</protein>
<dbReference type="EMBL" id="MIJE01000033">
    <property type="protein sequence ID" value="OEF96096.1"/>
    <property type="molecule type" value="Genomic_DNA"/>
</dbReference>
<keyword evidence="2" id="KW-0479">Metal-binding</keyword>
<dbReference type="Gene3D" id="2.40.50.140">
    <property type="entry name" value="Nucleic acid-binding proteins"/>
    <property type="match status" value="1"/>
</dbReference>
<keyword evidence="3" id="KW-0201">Cytochrome c-type biogenesis</keyword>
<dbReference type="Proteomes" id="UP000094296">
    <property type="component" value="Unassembled WGS sequence"/>
</dbReference>
<dbReference type="GO" id="GO:0017004">
    <property type="term" value="P:cytochrome complex assembly"/>
    <property type="evidence" value="ECO:0007669"/>
    <property type="project" value="UniProtKB-KW"/>
</dbReference>
<evidence type="ECO:0008006" key="7">
    <source>
        <dbReference type="Google" id="ProtNLM"/>
    </source>
</evidence>
<evidence type="ECO:0000313" key="5">
    <source>
        <dbReference type="EMBL" id="OEF96096.1"/>
    </source>
</evidence>
<dbReference type="InterPro" id="IPR004329">
    <property type="entry name" value="CcmE"/>
</dbReference>
<organism evidence="5 6">
    <name type="scientific">Desulfuribacillus alkaliarsenatis</name>
    <dbReference type="NCBI Taxonomy" id="766136"/>
    <lineage>
        <taxon>Bacteria</taxon>
        <taxon>Bacillati</taxon>
        <taxon>Bacillota</taxon>
        <taxon>Desulfuribacillia</taxon>
        <taxon>Desulfuribacillales</taxon>
        <taxon>Desulfuribacillaceae</taxon>
        <taxon>Desulfuribacillus</taxon>
    </lineage>
</organism>
<reference evidence="5 6" key="1">
    <citation type="submission" date="2016-09" db="EMBL/GenBank/DDBJ databases">
        <title>Draft genome sequence for the type strain of Desulfuribacillus alkaliarsenatis AHT28, an obligately anaerobic, sulfidogenic bacterium isolated from Russian soda lake sediments.</title>
        <authorList>
            <person name="Abin C.A."/>
            <person name="Hollibaugh J.T."/>
        </authorList>
    </citation>
    <scope>NUCLEOTIDE SEQUENCE [LARGE SCALE GENOMIC DNA]</scope>
    <source>
        <strain evidence="5 6">AHT28</strain>
    </source>
</reference>
<keyword evidence="2" id="KW-0408">Iron</keyword>